<evidence type="ECO:0000256" key="2">
    <source>
        <dbReference type="SAM" id="MobiDB-lite"/>
    </source>
</evidence>
<accession>A0A197JNQ4</accession>
<feature type="compositionally biased region" description="Gly residues" evidence="2">
    <location>
        <begin position="1121"/>
        <end position="1132"/>
    </location>
</feature>
<feature type="compositionally biased region" description="Low complexity" evidence="2">
    <location>
        <begin position="722"/>
        <end position="748"/>
    </location>
</feature>
<feature type="compositionally biased region" description="Polar residues" evidence="2">
    <location>
        <begin position="708"/>
        <end position="721"/>
    </location>
</feature>
<dbReference type="EMBL" id="KV442065">
    <property type="protein sequence ID" value="OAQ26593.1"/>
    <property type="molecule type" value="Genomic_DNA"/>
</dbReference>
<feature type="region of interest" description="Disordered" evidence="2">
    <location>
        <begin position="1243"/>
        <end position="1269"/>
    </location>
</feature>
<dbReference type="OrthoDB" id="2442338at2759"/>
<feature type="compositionally biased region" description="Basic residues" evidence="2">
    <location>
        <begin position="118"/>
        <end position="130"/>
    </location>
</feature>
<feature type="compositionally biased region" description="Acidic residues" evidence="2">
    <location>
        <begin position="616"/>
        <end position="655"/>
    </location>
</feature>
<feature type="compositionally biased region" description="Low complexity" evidence="2">
    <location>
        <begin position="1256"/>
        <end position="1267"/>
    </location>
</feature>
<feature type="region of interest" description="Disordered" evidence="2">
    <location>
        <begin position="609"/>
        <end position="807"/>
    </location>
</feature>
<feature type="region of interest" description="Disordered" evidence="2">
    <location>
        <begin position="434"/>
        <end position="478"/>
    </location>
</feature>
<feature type="region of interest" description="Disordered" evidence="2">
    <location>
        <begin position="1328"/>
        <end position="1395"/>
    </location>
</feature>
<feature type="compositionally biased region" description="Low complexity" evidence="2">
    <location>
        <begin position="854"/>
        <end position="873"/>
    </location>
</feature>
<feature type="compositionally biased region" description="Low complexity" evidence="2">
    <location>
        <begin position="436"/>
        <end position="447"/>
    </location>
</feature>
<dbReference type="Proteomes" id="UP000078512">
    <property type="component" value="Unassembled WGS sequence"/>
</dbReference>
<keyword evidence="1" id="KW-0175">Coiled coil</keyword>
<evidence type="ECO:0000313" key="3">
    <source>
        <dbReference type="EMBL" id="OAQ26593.1"/>
    </source>
</evidence>
<proteinExistence type="predicted"/>
<feature type="region of interest" description="Disordered" evidence="2">
    <location>
        <begin position="547"/>
        <end position="576"/>
    </location>
</feature>
<sequence length="1395" mass="147005">MSPNNTTDDSNSVQPMQHIPLPHLIPADRPIYHVPLSHNDEGNPYVSMKDVYVTLQNPGDILIFKDEYQQSPVLIQSAADRNQGWIPFYPNRTLYFLRPSQEVATNSPPLLPPPPPTRTRRSSTRVRSSRRGSPPPLPPRIGSATPSPPRSGFYDIGLSRTKSPRASPTRSSNNGAITSSVTSPSPHSTGSCTPYNRRSFSTGPLFSTKHAASSNQEQQSHQHAVQTQPNEVVSPPAASPLAATTAAATGTGSHDSATSGSADGSSHGGSPGPSAPVTGQPQGEWQRDNGLRGMISNFEEWSDESRTRALQRNGTVTQVLTEIAYLNQCNQNLQRDNQELQRQLHALQHENQALRQDNQAFYQDVYSFRQANQNLAQENHNLRRESQTIHQNFHNLNQVREHEICNLQNQNVHLRHHEGSFVCATCNQRQQGGLCAASSSSSSSSRSANHHGPSTLRRLAPAPPQTPQALPPSTKANQSQIEGFLGHHQRGHLAVHQYDGVESPSGAPYVESLILGTSPTLPPQSSDTFNEDDPTGTAAAALVMVSQGQGRVPSEHDSSTAQRSCSSQSLSPAATRVAECVERDNMDPYNSGIRENRVRGWVQEINEGGYTPHAEYEDEEDAEQREDEEAEEREDYELEEGELEEGDIEQGDVEEVSTARRSLAPTPSGTATPTEVPPSSEGDQQQDHSRQAAITGTAASSTSHSTPREQSSVITPNAQAGPSSSTTAAAPTTNTRPFTRNPFTTSSTRRPRRLTLRSTETPDATVPQLPPATTSSGGDLSNAAAVTLQSPSLPPPPPPTPTTMTATRSCGRGRVMFEQLMALNSANAIIDAQATANQRESEVGVGFGSNVDASNTSRPTRSSTSGSGTCVTSDRVKDWEAQTQEEAKAESNLSPFPSPRHGDNVVLNFDRGASQTSSPLSSGGPTQSLRLRPLRMTGVSAAETEAAITAIMVQSEARRRTRNNAPLSPEAQWLLEAGSAAPSSTGRRTRSASAAAGAAITTAAANVMTSSSTAVGGRSEKVALNLGGNGSTRQQSAPYHRTQRATRARSTQVNNEDSHHVSEASSPRPPTSFPSTTTAADAAVAGPAPTPSRGAASAGTKRSRTELEMPGDNNIPLDAGHAGGAVSGGPSPGAGHSSSREEEDEVMESGIVQFTSGSGEPGGVTQTGEDVSQVEEAPQSTQAGSATQIGEPAFAVTLSVHPTTGVTTYTFLLPPGVDPNHPLGFDGVINILQFAGSADIAVGSSASATPPSDRNSMVPSSPSAVSPNGLSATATLSGGVPAARTAVLQAAISMIKNLGTTDAIPIIPCTTTTITTTTATVASAGHEATFPDGIAPSSVSSNDPISPHHDDDGGNGGSPSDLSLSSSEYSAGQDGGEDREKRRRIDDRNEDSSVV</sequence>
<feature type="compositionally biased region" description="Polar residues" evidence="2">
    <location>
        <begin position="1152"/>
        <end position="1170"/>
    </location>
</feature>
<gene>
    <name evidence="3" type="ORF">K457DRAFT_21973</name>
</gene>
<feature type="compositionally biased region" description="Polar residues" evidence="2">
    <location>
        <begin position="160"/>
        <end position="177"/>
    </location>
</feature>
<reference evidence="3 4" key="1">
    <citation type="submission" date="2016-05" db="EMBL/GenBank/DDBJ databases">
        <title>Genome sequencing reveals origins of a unique bacterial endosymbiosis in the earliest lineages of terrestrial Fungi.</title>
        <authorList>
            <consortium name="DOE Joint Genome Institute"/>
            <person name="Uehling J."/>
            <person name="Gryganskyi A."/>
            <person name="Hameed K."/>
            <person name="Tschaplinski T."/>
            <person name="Misztal P."/>
            <person name="Wu S."/>
            <person name="Desiro A."/>
            <person name="Vande Pol N."/>
            <person name="Du Z.-Y."/>
            <person name="Zienkiewicz A."/>
            <person name="Zienkiewicz K."/>
            <person name="Morin E."/>
            <person name="Tisserant E."/>
            <person name="Splivallo R."/>
            <person name="Hainaut M."/>
            <person name="Henrissat B."/>
            <person name="Ohm R."/>
            <person name="Kuo A."/>
            <person name="Yan J."/>
            <person name="Lipzen A."/>
            <person name="Nolan M."/>
            <person name="Labutti K."/>
            <person name="Barry K."/>
            <person name="Goldstein A."/>
            <person name="Labbe J."/>
            <person name="Schadt C."/>
            <person name="Tuskan G."/>
            <person name="Grigoriev I."/>
            <person name="Martin F."/>
            <person name="Vilgalys R."/>
            <person name="Bonito G."/>
        </authorList>
    </citation>
    <scope>NUCLEOTIDE SEQUENCE [LARGE SCALE GENOMIC DNA]</scope>
    <source>
        <strain evidence="3 4">AG-77</strain>
    </source>
</reference>
<feature type="compositionally biased region" description="Low complexity" evidence="2">
    <location>
        <begin position="234"/>
        <end position="265"/>
    </location>
</feature>
<feature type="compositionally biased region" description="Low complexity" evidence="2">
    <location>
        <begin position="1358"/>
        <end position="1367"/>
    </location>
</feature>
<organism evidence="3 4">
    <name type="scientific">Linnemannia elongata AG-77</name>
    <dbReference type="NCBI Taxonomy" id="1314771"/>
    <lineage>
        <taxon>Eukaryota</taxon>
        <taxon>Fungi</taxon>
        <taxon>Fungi incertae sedis</taxon>
        <taxon>Mucoromycota</taxon>
        <taxon>Mortierellomycotina</taxon>
        <taxon>Mortierellomycetes</taxon>
        <taxon>Mortierellales</taxon>
        <taxon>Mortierellaceae</taxon>
        <taxon>Linnemannia</taxon>
    </lineage>
</organism>
<feature type="compositionally biased region" description="Pro residues" evidence="2">
    <location>
        <begin position="461"/>
        <end position="470"/>
    </location>
</feature>
<feature type="compositionally biased region" description="Basic and acidic residues" evidence="2">
    <location>
        <begin position="874"/>
        <end position="889"/>
    </location>
</feature>
<name>A0A197JNQ4_9FUNG</name>
<feature type="compositionally biased region" description="Polar residues" evidence="2">
    <location>
        <begin position="192"/>
        <end position="231"/>
    </location>
</feature>
<evidence type="ECO:0000256" key="1">
    <source>
        <dbReference type="SAM" id="Coils"/>
    </source>
</evidence>
<feature type="compositionally biased region" description="Low complexity" evidence="2">
    <location>
        <begin position="692"/>
        <end position="705"/>
    </location>
</feature>
<keyword evidence="4" id="KW-1185">Reference proteome</keyword>
<feature type="compositionally biased region" description="Low complexity" evidence="2">
    <location>
        <begin position="1073"/>
        <end position="1087"/>
    </location>
</feature>
<evidence type="ECO:0000313" key="4">
    <source>
        <dbReference type="Proteomes" id="UP000078512"/>
    </source>
</evidence>
<feature type="compositionally biased region" description="Polar residues" evidence="2">
    <location>
        <begin position="1244"/>
        <end position="1255"/>
    </location>
</feature>
<feature type="region of interest" description="Disordered" evidence="2">
    <location>
        <begin position="105"/>
        <end position="289"/>
    </location>
</feature>
<feature type="compositionally biased region" description="Low complexity" evidence="2">
    <location>
        <begin position="178"/>
        <end position="191"/>
    </location>
</feature>
<feature type="compositionally biased region" description="Polar residues" evidence="2">
    <location>
        <begin position="913"/>
        <end position="929"/>
    </location>
</feature>
<feature type="compositionally biased region" description="Low complexity" evidence="2">
    <location>
        <begin position="559"/>
        <end position="571"/>
    </location>
</feature>
<feature type="compositionally biased region" description="Basic and acidic residues" evidence="2">
    <location>
        <begin position="1376"/>
        <end position="1395"/>
    </location>
</feature>
<protein>
    <submittedName>
        <fullName evidence="3">Uncharacterized protein</fullName>
    </submittedName>
</protein>
<feature type="region of interest" description="Disordered" evidence="2">
    <location>
        <begin position="1022"/>
        <end position="1186"/>
    </location>
</feature>
<feature type="compositionally biased region" description="Pro residues" evidence="2">
    <location>
        <begin position="792"/>
        <end position="801"/>
    </location>
</feature>
<feature type="coiled-coil region" evidence="1">
    <location>
        <begin position="323"/>
        <end position="392"/>
    </location>
</feature>
<feature type="region of interest" description="Disordered" evidence="2">
    <location>
        <begin position="845"/>
        <end position="929"/>
    </location>
</feature>